<accession>A0AAD6XR25</accession>
<sequence>MPPSPASYTNSFTANSTISTKLKSVVLPFLSLLHLSHALEYLLLASRFSQGARKRNDLFYPFCHSAIACIDCFAPPLNASSFKLVLFR</sequence>
<name>A0AAD6XR25_9AGAR</name>
<dbReference type="EMBL" id="JARJCN010000010">
    <property type="protein sequence ID" value="KAJ7097188.1"/>
    <property type="molecule type" value="Genomic_DNA"/>
</dbReference>
<keyword evidence="2" id="KW-1185">Reference proteome</keyword>
<evidence type="ECO:0000313" key="2">
    <source>
        <dbReference type="Proteomes" id="UP001222325"/>
    </source>
</evidence>
<proteinExistence type="predicted"/>
<dbReference type="AlphaFoldDB" id="A0AAD6XR25"/>
<dbReference type="Proteomes" id="UP001222325">
    <property type="component" value="Unassembled WGS sequence"/>
</dbReference>
<gene>
    <name evidence="1" type="ORF">B0H15DRAFT_825146</name>
</gene>
<comment type="caution">
    <text evidence="1">The sequence shown here is derived from an EMBL/GenBank/DDBJ whole genome shotgun (WGS) entry which is preliminary data.</text>
</comment>
<organism evidence="1 2">
    <name type="scientific">Mycena belliarum</name>
    <dbReference type="NCBI Taxonomy" id="1033014"/>
    <lineage>
        <taxon>Eukaryota</taxon>
        <taxon>Fungi</taxon>
        <taxon>Dikarya</taxon>
        <taxon>Basidiomycota</taxon>
        <taxon>Agaricomycotina</taxon>
        <taxon>Agaricomycetes</taxon>
        <taxon>Agaricomycetidae</taxon>
        <taxon>Agaricales</taxon>
        <taxon>Marasmiineae</taxon>
        <taxon>Mycenaceae</taxon>
        <taxon>Mycena</taxon>
    </lineage>
</organism>
<evidence type="ECO:0000313" key="1">
    <source>
        <dbReference type="EMBL" id="KAJ7097188.1"/>
    </source>
</evidence>
<reference evidence="1" key="1">
    <citation type="submission" date="2023-03" db="EMBL/GenBank/DDBJ databases">
        <title>Massive genome expansion in bonnet fungi (Mycena s.s.) driven by repeated elements and novel gene families across ecological guilds.</title>
        <authorList>
            <consortium name="Lawrence Berkeley National Laboratory"/>
            <person name="Harder C.B."/>
            <person name="Miyauchi S."/>
            <person name="Viragh M."/>
            <person name="Kuo A."/>
            <person name="Thoen E."/>
            <person name="Andreopoulos B."/>
            <person name="Lu D."/>
            <person name="Skrede I."/>
            <person name="Drula E."/>
            <person name="Henrissat B."/>
            <person name="Morin E."/>
            <person name="Kohler A."/>
            <person name="Barry K."/>
            <person name="LaButti K."/>
            <person name="Morin E."/>
            <person name="Salamov A."/>
            <person name="Lipzen A."/>
            <person name="Mereny Z."/>
            <person name="Hegedus B."/>
            <person name="Baldrian P."/>
            <person name="Stursova M."/>
            <person name="Weitz H."/>
            <person name="Taylor A."/>
            <person name="Grigoriev I.V."/>
            <person name="Nagy L.G."/>
            <person name="Martin F."/>
            <person name="Kauserud H."/>
        </authorList>
    </citation>
    <scope>NUCLEOTIDE SEQUENCE</scope>
    <source>
        <strain evidence="1">CBHHK173m</strain>
    </source>
</reference>
<protein>
    <submittedName>
        <fullName evidence="1">Uncharacterized protein</fullName>
    </submittedName>
</protein>